<keyword evidence="2" id="KW-1185">Reference proteome</keyword>
<dbReference type="EMBL" id="JAPFFF010000037">
    <property type="protein sequence ID" value="KAK8842883.1"/>
    <property type="molecule type" value="Genomic_DNA"/>
</dbReference>
<dbReference type="Gene3D" id="3.40.30.10">
    <property type="entry name" value="Glutaredoxin"/>
    <property type="match status" value="1"/>
</dbReference>
<organism evidence="1 2">
    <name type="scientific">Tritrichomonas musculus</name>
    <dbReference type="NCBI Taxonomy" id="1915356"/>
    <lineage>
        <taxon>Eukaryota</taxon>
        <taxon>Metamonada</taxon>
        <taxon>Parabasalia</taxon>
        <taxon>Tritrichomonadida</taxon>
        <taxon>Tritrichomonadidae</taxon>
        <taxon>Tritrichomonas</taxon>
    </lineage>
</organism>
<accession>A0ABR2HAM1</accession>
<name>A0ABR2HAM1_9EUKA</name>
<proteinExistence type="predicted"/>
<sequence>MHDYAKKILDGLFGEYEQAKFYPKAPSNVGEEKVLELAKEYVISKTGIGKTTFERNYDDLDVIKQARIDFKYSFVRNINNVPTIFVNGAKSDLGISSSLQDWKDLN</sequence>
<comment type="caution">
    <text evidence="1">The sequence shown here is derived from an EMBL/GenBank/DDBJ whole genome shotgun (WGS) entry which is preliminary data.</text>
</comment>
<evidence type="ECO:0000313" key="1">
    <source>
        <dbReference type="EMBL" id="KAK8842883.1"/>
    </source>
</evidence>
<dbReference type="Proteomes" id="UP001470230">
    <property type="component" value="Unassembled WGS sequence"/>
</dbReference>
<protein>
    <recommendedName>
        <fullName evidence="3">Thioredoxin-like fold domain-containing protein</fullName>
    </recommendedName>
</protein>
<evidence type="ECO:0008006" key="3">
    <source>
        <dbReference type="Google" id="ProtNLM"/>
    </source>
</evidence>
<gene>
    <name evidence="1" type="ORF">M9Y10_025749</name>
</gene>
<reference evidence="1 2" key="1">
    <citation type="submission" date="2024-04" db="EMBL/GenBank/DDBJ databases">
        <title>Tritrichomonas musculus Genome.</title>
        <authorList>
            <person name="Alves-Ferreira E."/>
            <person name="Grigg M."/>
            <person name="Lorenzi H."/>
            <person name="Galac M."/>
        </authorList>
    </citation>
    <scope>NUCLEOTIDE SEQUENCE [LARGE SCALE GENOMIC DNA]</scope>
    <source>
        <strain evidence="1 2">EAF2021</strain>
    </source>
</reference>
<evidence type="ECO:0000313" key="2">
    <source>
        <dbReference type="Proteomes" id="UP001470230"/>
    </source>
</evidence>